<evidence type="ECO:0000256" key="5">
    <source>
        <dbReference type="ARBA" id="ARBA00023180"/>
    </source>
</evidence>
<sequence length="228" mass="25426">MRRQEKLILFFLMKIEKPFWNIDILFKIKIKKSNKTPENFTTVATATLIPNQTINFNNSNSQKIHFTAKPYIIDNQVQSNGEYSTHSPASSSHSGCPSQVYDRIANINTSTSSSKSLLQPLKSFSNSNSNNHVQSSSVSIPSTPSKHCEAKEFKSPAKKQLIVSLSNSNTASTSVSKPGSNFLMNGKSIENIYDKKYERSDQGMTQEMANLEGIMKDLNAITAKQFEC</sequence>
<keyword evidence="4" id="KW-0472">Membrane</keyword>
<proteinExistence type="predicted"/>
<evidence type="ECO:0000256" key="3">
    <source>
        <dbReference type="ARBA" id="ARBA00022989"/>
    </source>
</evidence>
<dbReference type="OrthoDB" id="8300677at2759"/>
<comment type="caution">
    <text evidence="8">The sequence shown here is derived from an EMBL/GenBank/DDBJ whole genome shotgun (WGS) entry which is preliminary data.</text>
</comment>
<evidence type="ECO:0000256" key="2">
    <source>
        <dbReference type="ARBA" id="ARBA00022692"/>
    </source>
</evidence>
<keyword evidence="9" id="KW-1185">Reference proteome</keyword>
<dbReference type="Pfam" id="PF06583">
    <property type="entry name" value="Neogenin_C"/>
    <property type="match status" value="1"/>
</dbReference>
<reference evidence="8 9" key="1">
    <citation type="journal article" date="2018" name="Sci. Rep.">
        <title>Genomic signatures of local adaptation to the degree of environmental predictability in rotifers.</title>
        <authorList>
            <person name="Franch-Gras L."/>
            <person name="Hahn C."/>
            <person name="Garcia-Roger E.M."/>
            <person name="Carmona M.J."/>
            <person name="Serra M."/>
            <person name="Gomez A."/>
        </authorList>
    </citation>
    <scope>NUCLEOTIDE SEQUENCE [LARGE SCALE GENOMIC DNA]</scope>
    <source>
        <strain evidence="8">HYR1</strain>
    </source>
</reference>
<name>A0A3M7S226_BRAPC</name>
<evidence type="ECO:0000256" key="4">
    <source>
        <dbReference type="ARBA" id="ARBA00023136"/>
    </source>
</evidence>
<feature type="compositionally biased region" description="Low complexity" evidence="6">
    <location>
        <begin position="123"/>
        <end position="145"/>
    </location>
</feature>
<dbReference type="Proteomes" id="UP000276133">
    <property type="component" value="Unassembled WGS sequence"/>
</dbReference>
<evidence type="ECO:0000259" key="7">
    <source>
        <dbReference type="Pfam" id="PF06583"/>
    </source>
</evidence>
<accession>A0A3M7S226</accession>
<evidence type="ECO:0000256" key="6">
    <source>
        <dbReference type="SAM" id="MobiDB-lite"/>
    </source>
</evidence>
<feature type="domain" description="Neogenin C-terminal" evidence="7">
    <location>
        <begin position="75"/>
        <end position="223"/>
    </location>
</feature>
<keyword evidence="3" id="KW-1133">Transmembrane helix</keyword>
<feature type="region of interest" description="Disordered" evidence="6">
    <location>
        <begin position="123"/>
        <end position="147"/>
    </location>
</feature>
<protein>
    <submittedName>
        <fullName evidence="8">Neogenin-like isoform X3</fullName>
    </submittedName>
</protein>
<evidence type="ECO:0000313" key="8">
    <source>
        <dbReference type="EMBL" id="RNA29680.1"/>
    </source>
</evidence>
<dbReference type="EMBL" id="REGN01002176">
    <property type="protein sequence ID" value="RNA29680.1"/>
    <property type="molecule type" value="Genomic_DNA"/>
</dbReference>
<keyword evidence="2" id="KW-0812">Transmembrane</keyword>
<evidence type="ECO:0000256" key="1">
    <source>
        <dbReference type="ARBA" id="ARBA00004479"/>
    </source>
</evidence>
<dbReference type="GO" id="GO:0016020">
    <property type="term" value="C:membrane"/>
    <property type="evidence" value="ECO:0007669"/>
    <property type="project" value="UniProtKB-SubCell"/>
</dbReference>
<keyword evidence="5" id="KW-0325">Glycoprotein</keyword>
<gene>
    <name evidence="8" type="ORF">BpHYR1_007554</name>
</gene>
<comment type="subcellular location">
    <subcellularLocation>
        <location evidence="1">Membrane</location>
        <topology evidence="1">Single-pass type I membrane protein</topology>
    </subcellularLocation>
</comment>
<evidence type="ECO:0000313" key="9">
    <source>
        <dbReference type="Proteomes" id="UP000276133"/>
    </source>
</evidence>
<dbReference type="InterPro" id="IPR010560">
    <property type="entry name" value="Neogenin_C"/>
</dbReference>
<dbReference type="AlphaFoldDB" id="A0A3M7S226"/>
<organism evidence="8 9">
    <name type="scientific">Brachionus plicatilis</name>
    <name type="common">Marine rotifer</name>
    <name type="synonym">Brachionus muelleri</name>
    <dbReference type="NCBI Taxonomy" id="10195"/>
    <lineage>
        <taxon>Eukaryota</taxon>
        <taxon>Metazoa</taxon>
        <taxon>Spiralia</taxon>
        <taxon>Gnathifera</taxon>
        <taxon>Rotifera</taxon>
        <taxon>Eurotatoria</taxon>
        <taxon>Monogononta</taxon>
        <taxon>Pseudotrocha</taxon>
        <taxon>Ploima</taxon>
        <taxon>Brachionidae</taxon>
        <taxon>Brachionus</taxon>
    </lineage>
</organism>